<evidence type="ECO:0000313" key="7">
    <source>
        <dbReference type="Proteomes" id="UP000825935"/>
    </source>
</evidence>
<comment type="cofactor">
    <cofactor evidence="5">
        <name>heme</name>
        <dbReference type="ChEBI" id="CHEBI:30413"/>
    </cofactor>
</comment>
<keyword evidence="3" id="KW-0560">Oxidoreductase</keyword>
<evidence type="ECO:0000256" key="5">
    <source>
        <dbReference type="PIRSR" id="PIRSR602401-1"/>
    </source>
</evidence>
<dbReference type="Gene3D" id="1.10.630.10">
    <property type="entry name" value="Cytochrome P450"/>
    <property type="match status" value="1"/>
</dbReference>
<sequence>MVLQETYGCVLLSACALLAVLYVLCRRHPSSGSSPGVPSLPLVGCLPFILLNKHRLYEWTCEVFDRSASLTIRLTMGSSVFFSTIDPQCIEHILKSKFSSYPKGPSFYPYFDELLGRGIFNCDGSLWRFQRKVASHVFTSASLRDFVVDVADTEISNRLLPVLDAAQRSSESVVDLQALLMDCTFDTTCQLTFGADPACLEKNKEKGVPDKTVLCHVPDFVLEGFVQGFQIALQITAERFLVPQFWWRTKKYFKIGSEKRLIESLEAVNKFTTYVIEQSKSKREIGKDRRDLLARFLRLSDALNVAAEGTFVDSNACTVEQEGTSISDSLLRDILLSFILAGRDTVASGATFALWLLCVHPRVETEVLKEIREILKDRQTSAGNTKKIGTFTYEEVKRMNYLHAVLSEALRLYPPVPSDCKFADEDDVLPNGTRVAKGSRISYNVFAMGRAARVWGNDCLEFRPERWLDENGLFKPVNPFKYPVFQAGPRTCLGKDFAFIEMKLLVASLIRDFQFFLQPGFTPKLSYGVSMLMVNGLPLTVKRRSESTTTFS</sequence>
<dbReference type="InterPro" id="IPR001128">
    <property type="entry name" value="Cyt_P450"/>
</dbReference>
<keyword evidence="5" id="KW-0349">Heme</keyword>
<dbReference type="OrthoDB" id="1470350at2759"/>
<evidence type="ECO:0000256" key="4">
    <source>
        <dbReference type="ARBA" id="ARBA00023004"/>
    </source>
</evidence>
<dbReference type="InterPro" id="IPR002401">
    <property type="entry name" value="Cyt_P450_E_grp-I"/>
</dbReference>
<dbReference type="Pfam" id="PF00067">
    <property type="entry name" value="p450"/>
    <property type="match status" value="1"/>
</dbReference>
<evidence type="ECO:0000313" key="6">
    <source>
        <dbReference type="EMBL" id="KAH7291711.1"/>
    </source>
</evidence>
<dbReference type="GO" id="GO:0016705">
    <property type="term" value="F:oxidoreductase activity, acting on paired donors, with incorporation or reduction of molecular oxygen"/>
    <property type="evidence" value="ECO:0007669"/>
    <property type="project" value="InterPro"/>
</dbReference>
<dbReference type="CDD" id="cd11064">
    <property type="entry name" value="CYP86A"/>
    <property type="match status" value="1"/>
</dbReference>
<dbReference type="GO" id="GO:0004497">
    <property type="term" value="F:monooxygenase activity"/>
    <property type="evidence" value="ECO:0007669"/>
    <property type="project" value="InterPro"/>
</dbReference>
<comment type="similarity">
    <text evidence="1">Belongs to the cytochrome P450 family.</text>
</comment>
<proteinExistence type="inferred from homology"/>
<evidence type="ECO:0000256" key="2">
    <source>
        <dbReference type="ARBA" id="ARBA00022723"/>
    </source>
</evidence>
<evidence type="ECO:0000256" key="3">
    <source>
        <dbReference type="ARBA" id="ARBA00023002"/>
    </source>
</evidence>
<keyword evidence="4 5" id="KW-0408">Iron</keyword>
<protein>
    <recommendedName>
        <fullName evidence="8">Cytochrome P450</fullName>
    </recommendedName>
</protein>
<reference evidence="6" key="1">
    <citation type="submission" date="2021-08" db="EMBL/GenBank/DDBJ databases">
        <title>WGS assembly of Ceratopteris richardii.</title>
        <authorList>
            <person name="Marchant D.B."/>
            <person name="Chen G."/>
            <person name="Jenkins J."/>
            <person name="Shu S."/>
            <person name="Leebens-Mack J."/>
            <person name="Grimwood J."/>
            <person name="Schmutz J."/>
            <person name="Soltis P."/>
            <person name="Soltis D."/>
            <person name="Chen Z.-H."/>
        </authorList>
    </citation>
    <scope>NUCLEOTIDE SEQUENCE</scope>
    <source>
        <strain evidence="6">Whitten #5841</strain>
        <tissue evidence="6">Leaf</tissue>
    </source>
</reference>
<dbReference type="GO" id="GO:0005506">
    <property type="term" value="F:iron ion binding"/>
    <property type="evidence" value="ECO:0007669"/>
    <property type="project" value="InterPro"/>
</dbReference>
<accession>A0A8T2R7G4</accession>
<dbReference type="EMBL" id="CM035434">
    <property type="protein sequence ID" value="KAH7291711.1"/>
    <property type="molecule type" value="Genomic_DNA"/>
</dbReference>
<dbReference type="OMA" id="VMIVYIV"/>
<feature type="binding site" description="axial binding residue" evidence="5">
    <location>
        <position position="492"/>
    </location>
    <ligand>
        <name>heme</name>
        <dbReference type="ChEBI" id="CHEBI:30413"/>
    </ligand>
    <ligandPart>
        <name>Fe</name>
        <dbReference type="ChEBI" id="CHEBI:18248"/>
    </ligandPart>
</feature>
<evidence type="ECO:0008006" key="8">
    <source>
        <dbReference type="Google" id="ProtNLM"/>
    </source>
</evidence>
<gene>
    <name evidence="6" type="ORF">KP509_29G029800</name>
</gene>
<dbReference type="InterPro" id="IPR036396">
    <property type="entry name" value="Cyt_P450_sf"/>
</dbReference>
<dbReference type="SUPFAM" id="SSF48264">
    <property type="entry name" value="Cytochrome P450"/>
    <property type="match status" value="1"/>
</dbReference>
<dbReference type="AlphaFoldDB" id="A0A8T2R7G4"/>
<dbReference type="PRINTS" id="PR00463">
    <property type="entry name" value="EP450I"/>
</dbReference>
<name>A0A8T2R7G4_CERRI</name>
<dbReference type="Proteomes" id="UP000825935">
    <property type="component" value="Chromosome 29"/>
</dbReference>
<keyword evidence="2 5" id="KW-0479">Metal-binding</keyword>
<evidence type="ECO:0000256" key="1">
    <source>
        <dbReference type="ARBA" id="ARBA00010617"/>
    </source>
</evidence>
<comment type="caution">
    <text evidence="6">The sequence shown here is derived from an EMBL/GenBank/DDBJ whole genome shotgun (WGS) entry which is preliminary data.</text>
</comment>
<dbReference type="GO" id="GO:0020037">
    <property type="term" value="F:heme binding"/>
    <property type="evidence" value="ECO:0007669"/>
    <property type="project" value="InterPro"/>
</dbReference>
<dbReference type="PANTHER" id="PTHR24296">
    <property type="entry name" value="CYTOCHROME P450"/>
    <property type="match status" value="1"/>
</dbReference>
<organism evidence="6 7">
    <name type="scientific">Ceratopteris richardii</name>
    <name type="common">Triangle waterfern</name>
    <dbReference type="NCBI Taxonomy" id="49495"/>
    <lineage>
        <taxon>Eukaryota</taxon>
        <taxon>Viridiplantae</taxon>
        <taxon>Streptophyta</taxon>
        <taxon>Embryophyta</taxon>
        <taxon>Tracheophyta</taxon>
        <taxon>Polypodiopsida</taxon>
        <taxon>Polypodiidae</taxon>
        <taxon>Polypodiales</taxon>
        <taxon>Pteridineae</taxon>
        <taxon>Pteridaceae</taxon>
        <taxon>Parkerioideae</taxon>
        <taxon>Ceratopteris</taxon>
    </lineage>
</organism>
<dbReference type="PRINTS" id="PR00385">
    <property type="entry name" value="P450"/>
</dbReference>
<keyword evidence="7" id="KW-1185">Reference proteome</keyword>